<evidence type="ECO:0000313" key="1">
    <source>
        <dbReference type="EMBL" id="MDV2884398.1"/>
    </source>
</evidence>
<accession>A0AAJ2KYY7</accession>
<dbReference type="RefSeq" id="WP_323465939.1">
    <property type="nucleotide sequence ID" value="NZ_CP144224.1"/>
</dbReference>
<gene>
    <name evidence="1" type="ORF">RYX45_04345</name>
</gene>
<comment type="caution">
    <text evidence="1">The sequence shown here is derived from an EMBL/GenBank/DDBJ whole genome shotgun (WGS) entry which is preliminary data.</text>
</comment>
<dbReference type="Pfam" id="PF10949">
    <property type="entry name" value="DUF2777"/>
    <property type="match status" value="1"/>
</dbReference>
<evidence type="ECO:0000313" key="2">
    <source>
        <dbReference type="Proteomes" id="UP001285636"/>
    </source>
</evidence>
<organism evidence="1 2">
    <name type="scientific">Alkalihalophilus pseudofirmus</name>
    <name type="common">Bacillus pseudofirmus</name>
    <dbReference type="NCBI Taxonomy" id="79885"/>
    <lineage>
        <taxon>Bacteria</taxon>
        <taxon>Bacillati</taxon>
        <taxon>Bacillota</taxon>
        <taxon>Bacilli</taxon>
        <taxon>Bacillales</taxon>
        <taxon>Bacillaceae</taxon>
        <taxon>Alkalihalophilus</taxon>
    </lineage>
</organism>
<dbReference type="EMBL" id="JAWJAY010000001">
    <property type="protein sequence ID" value="MDV2884398.1"/>
    <property type="molecule type" value="Genomic_DNA"/>
</dbReference>
<sequence>MDRIQAKGYMNQLLLIKDDPHGHFIGELLEIITEPKKPWRGKLKIKYIVKLGEPSVSEVISTPVYKENEIVEFAGNKLAPLSLAKLPESYDHSHANVIADRLAAIFKEQKELQVEENQLLVYLKNENLDRLLHSAANENLEHIPYVFYESGSRYLLIDEHETTLDLADCPFEFKWRGKKKDMLGYYVGEGIFRSHDGEEYRPSEGETIYIDKKQFDPYFILQNELDPSSLDLFEATLKDYHIDHKDLIDCHNSLLLQLLQSNGQKSFKGVNFLTYRTHTGQIIVQHHYERTLNEDASDHVFDRYEFTSDNGKRSVVTYVSNISNKPT</sequence>
<protein>
    <submittedName>
        <fullName evidence="1">DUF2777 family protein</fullName>
    </submittedName>
</protein>
<proteinExistence type="predicted"/>
<dbReference type="AlphaFoldDB" id="A0AAJ2KYY7"/>
<dbReference type="InterPro" id="IPR024488">
    <property type="entry name" value="DUF2777"/>
</dbReference>
<dbReference type="Proteomes" id="UP001285636">
    <property type="component" value="Unassembled WGS sequence"/>
</dbReference>
<reference evidence="1" key="1">
    <citation type="submission" date="2023-10" db="EMBL/GenBank/DDBJ databases">
        <title>Screening of Alkalihalophilus pseudofirmusBZ-TG-HK211 and Its Alleviation of Salt Stress on Rapeseed Growth.</title>
        <authorList>
            <person name="Zhao B."/>
            <person name="Guo T."/>
        </authorList>
    </citation>
    <scope>NUCLEOTIDE SEQUENCE</scope>
    <source>
        <strain evidence="1">BZ-TG-HK211</strain>
    </source>
</reference>
<name>A0AAJ2KYY7_ALKPS</name>